<evidence type="ECO:0000313" key="3">
    <source>
        <dbReference type="Proteomes" id="UP000327493"/>
    </source>
</evidence>
<dbReference type="Proteomes" id="UP000327493">
    <property type="component" value="Chromosome 14"/>
</dbReference>
<keyword evidence="3" id="KW-1185">Reference proteome</keyword>
<accession>A0A5J5D067</accession>
<reference evidence="2 3" key="1">
    <citation type="submission" date="2019-08" db="EMBL/GenBank/DDBJ databases">
        <title>A chromosome-level genome assembly, high-density linkage maps, and genome scans reveal the genomic architecture of hybrid incompatibilities underlying speciation via character displacement in darters (Percidae: Etheostominae).</title>
        <authorList>
            <person name="Moran R.L."/>
            <person name="Catchen J.M."/>
            <person name="Fuller R.C."/>
        </authorList>
    </citation>
    <scope>NUCLEOTIDE SEQUENCE [LARGE SCALE GENOMIC DNA]</scope>
    <source>
        <strain evidence="2">EspeVRDwgs_2016</strain>
        <tissue evidence="2">Muscle</tissue>
    </source>
</reference>
<feature type="compositionally biased region" description="Low complexity" evidence="1">
    <location>
        <begin position="235"/>
        <end position="248"/>
    </location>
</feature>
<proteinExistence type="predicted"/>
<dbReference type="AlphaFoldDB" id="A0A5J5D067"/>
<feature type="non-terminal residue" evidence="2">
    <location>
        <position position="248"/>
    </location>
</feature>
<dbReference type="EMBL" id="VOFY01000014">
    <property type="protein sequence ID" value="KAA8585945.1"/>
    <property type="molecule type" value="Genomic_DNA"/>
</dbReference>
<comment type="caution">
    <text evidence="2">The sequence shown here is derived from an EMBL/GenBank/DDBJ whole genome shotgun (WGS) entry which is preliminary data.</text>
</comment>
<organism evidence="2 3">
    <name type="scientific">Etheostoma spectabile</name>
    <name type="common">orangethroat darter</name>
    <dbReference type="NCBI Taxonomy" id="54343"/>
    <lineage>
        <taxon>Eukaryota</taxon>
        <taxon>Metazoa</taxon>
        <taxon>Chordata</taxon>
        <taxon>Craniata</taxon>
        <taxon>Vertebrata</taxon>
        <taxon>Euteleostomi</taxon>
        <taxon>Actinopterygii</taxon>
        <taxon>Neopterygii</taxon>
        <taxon>Teleostei</taxon>
        <taxon>Neoteleostei</taxon>
        <taxon>Acanthomorphata</taxon>
        <taxon>Eupercaria</taxon>
        <taxon>Perciformes</taxon>
        <taxon>Percoidei</taxon>
        <taxon>Percidae</taxon>
        <taxon>Etheostomatinae</taxon>
        <taxon>Etheostoma</taxon>
    </lineage>
</organism>
<gene>
    <name evidence="2" type="ORF">FQN60_007514</name>
</gene>
<evidence type="ECO:0000256" key="1">
    <source>
        <dbReference type="SAM" id="MobiDB-lite"/>
    </source>
</evidence>
<protein>
    <submittedName>
        <fullName evidence="2">Uncharacterized protein</fullName>
    </submittedName>
</protein>
<evidence type="ECO:0000313" key="2">
    <source>
        <dbReference type="EMBL" id="KAA8585945.1"/>
    </source>
</evidence>
<sequence length="248" mass="27343">MKFKAEPLDLLKVVIHQEDLGEDWAATAANHLSPPPPPHLSLQPFIPLSYCTSNHCPCDCILSTTQGSGLERASRSEIPRLATLSSTLARHDAEVLTKQTELKLFKRGKTCTIRAAPISCREKTHLNDLEKRFERSRRTSTPFSLLDNHGYLTASGPISLSSLFVYMFSSVPPPTLQSSAGLPLTAKQNSHRASTARMRSVLLGLLWVRDGEEEEEEFAIRWLHRGPQRAPTLGPPSSEDSAPAPSRG</sequence>
<feature type="region of interest" description="Disordered" evidence="1">
    <location>
        <begin position="222"/>
        <end position="248"/>
    </location>
</feature>
<name>A0A5J5D067_9PERO</name>